<dbReference type="RefSeq" id="WP_115543630.1">
    <property type="nucleotide sequence ID" value="NZ_NXLQ01000026.1"/>
</dbReference>
<dbReference type="GO" id="GO:0046872">
    <property type="term" value="F:metal ion binding"/>
    <property type="evidence" value="ECO:0007669"/>
    <property type="project" value="UniProtKB-KW"/>
</dbReference>
<dbReference type="InterPro" id="IPR001959">
    <property type="entry name" value="Transposase"/>
</dbReference>
<evidence type="ECO:0000259" key="7">
    <source>
        <dbReference type="Pfam" id="PF01385"/>
    </source>
</evidence>
<accession>A0A3D8ID61</accession>
<comment type="caution">
    <text evidence="10">The sequence shown here is derived from an EMBL/GenBank/DDBJ whole genome shotgun (WGS) entry which is preliminary data.</text>
</comment>
<organism evidence="10 11">
    <name type="scientific">Helicobacter didelphidarum</name>
    <dbReference type="NCBI Taxonomy" id="2040648"/>
    <lineage>
        <taxon>Bacteria</taxon>
        <taxon>Pseudomonadati</taxon>
        <taxon>Campylobacterota</taxon>
        <taxon>Epsilonproteobacteria</taxon>
        <taxon>Campylobacterales</taxon>
        <taxon>Helicobacteraceae</taxon>
        <taxon>Helicobacter</taxon>
    </lineage>
</organism>
<dbReference type="InterPro" id="IPR010095">
    <property type="entry name" value="Cas12f1-like_TNB"/>
</dbReference>
<feature type="domain" description="Probable transposase IS891/IS1136/IS1341" evidence="7">
    <location>
        <begin position="176"/>
        <end position="301"/>
    </location>
</feature>
<keyword evidence="2" id="KW-0815">Transposition</keyword>
<sequence length="427" mass="49271">MTISHKIELNPNNKHITHFKKAFGCSRLAYNWGLAKWQEYYRQGIKKTYLDLKKEFNSIKKEQFPFVYEVSKYATQQPFLNLSLAFKKFFSDLKQSKVSYPKFKKKRENEGSYYIGGDQVIIRTKDNSNKTYLKIPNLGLVKMREKLRFNGKINSVTISQKANKFYASFSVEMNENEFNKTHKSSMQTKQGLGIDIGLKSCVCLSNGLSVKAPKPLAKLTRKLKRVSRQLSKKQHPKTKGEALAGIKKSNNYLKQSLKLSKLHRQITNVRSDFLHKLTTSLVRHYAYFGIENLNVSGMLKNHKLAKAISDVSFYEFKKQLQYKSNYYKREVIEVDRFYPSSKTCFNCGSIKENLTLKDRIYICNSCGISLDRDYNASLNLLNYAKNKIGLVQAEFTPEDLTALQCNLAINNIVTSKVETGIQQKSYL</sequence>
<feature type="domain" description="Cas12f1-like TNB" evidence="8">
    <location>
        <begin position="313"/>
        <end position="380"/>
    </location>
</feature>
<dbReference type="Pfam" id="PF01385">
    <property type="entry name" value="OrfB_IS605"/>
    <property type="match status" value="1"/>
</dbReference>
<dbReference type="NCBIfam" id="NF040570">
    <property type="entry name" value="guided_TnpB"/>
    <property type="match status" value="1"/>
</dbReference>
<keyword evidence="11" id="KW-1185">Reference proteome</keyword>
<dbReference type="Pfam" id="PF12323">
    <property type="entry name" value="HTH_OrfB_IS605"/>
    <property type="match status" value="1"/>
</dbReference>
<evidence type="ECO:0000256" key="2">
    <source>
        <dbReference type="ARBA" id="ARBA00022578"/>
    </source>
</evidence>
<evidence type="ECO:0000256" key="1">
    <source>
        <dbReference type="ARBA" id="ARBA00008761"/>
    </source>
</evidence>
<dbReference type="NCBIfam" id="TIGR01766">
    <property type="entry name" value="IS200/IS605 family accessory protein TnpB-like domain"/>
    <property type="match status" value="1"/>
</dbReference>
<evidence type="ECO:0000256" key="6">
    <source>
        <dbReference type="ARBA" id="ARBA00023172"/>
    </source>
</evidence>
<keyword evidence="3" id="KW-0479">Metal-binding</keyword>
<proteinExistence type="inferred from homology"/>
<dbReference type="GO" id="GO:0003677">
    <property type="term" value="F:DNA binding"/>
    <property type="evidence" value="ECO:0007669"/>
    <property type="project" value="UniProtKB-KW"/>
</dbReference>
<evidence type="ECO:0000313" key="11">
    <source>
        <dbReference type="Proteomes" id="UP000256379"/>
    </source>
</evidence>
<dbReference type="EMBL" id="NXLQ01000026">
    <property type="protein sequence ID" value="RDU63107.1"/>
    <property type="molecule type" value="Genomic_DNA"/>
</dbReference>
<dbReference type="Pfam" id="PF07282">
    <property type="entry name" value="Cas12f1-like_TNB"/>
    <property type="match status" value="1"/>
</dbReference>
<feature type="domain" description="Transposase putative helix-turn-helix" evidence="9">
    <location>
        <begin position="1"/>
        <end position="46"/>
    </location>
</feature>
<keyword evidence="4" id="KW-0862">Zinc</keyword>
<keyword evidence="5" id="KW-0238">DNA-binding</keyword>
<dbReference type="GO" id="GO:0032196">
    <property type="term" value="P:transposition"/>
    <property type="evidence" value="ECO:0007669"/>
    <property type="project" value="UniProtKB-KW"/>
</dbReference>
<name>A0A3D8ID61_9HELI</name>
<evidence type="ECO:0000256" key="4">
    <source>
        <dbReference type="ARBA" id="ARBA00022833"/>
    </source>
</evidence>
<protein>
    <submittedName>
        <fullName evidence="10">Transposase</fullName>
    </submittedName>
</protein>
<evidence type="ECO:0000259" key="9">
    <source>
        <dbReference type="Pfam" id="PF12323"/>
    </source>
</evidence>
<evidence type="ECO:0000259" key="8">
    <source>
        <dbReference type="Pfam" id="PF07282"/>
    </source>
</evidence>
<keyword evidence="6" id="KW-0233">DNA recombination</keyword>
<dbReference type="GO" id="GO:0006310">
    <property type="term" value="P:DNA recombination"/>
    <property type="evidence" value="ECO:0007669"/>
    <property type="project" value="UniProtKB-KW"/>
</dbReference>
<gene>
    <name evidence="10" type="ORF">CQA53_08775</name>
</gene>
<evidence type="ECO:0000256" key="3">
    <source>
        <dbReference type="ARBA" id="ARBA00022723"/>
    </source>
</evidence>
<dbReference type="OrthoDB" id="6230307at2"/>
<dbReference type="InterPro" id="IPR021027">
    <property type="entry name" value="Transposase_put_HTH"/>
</dbReference>
<reference evidence="10 11" key="1">
    <citation type="submission" date="2018-04" db="EMBL/GenBank/DDBJ databases">
        <title>Novel Campyloabacter and Helicobacter Species and Strains.</title>
        <authorList>
            <person name="Mannion A.J."/>
            <person name="Shen Z."/>
            <person name="Fox J.G."/>
        </authorList>
    </citation>
    <scope>NUCLEOTIDE SEQUENCE [LARGE SCALE GENOMIC DNA]</scope>
    <source>
        <strain evidence="10 11">MIT 17-337</strain>
    </source>
</reference>
<evidence type="ECO:0000313" key="10">
    <source>
        <dbReference type="EMBL" id="RDU63107.1"/>
    </source>
</evidence>
<dbReference type="AlphaFoldDB" id="A0A3D8ID61"/>
<evidence type="ECO:0000256" key="5">
    <source>
        <dbReference type="ARBA" id="ARBA00023125"/>
    </source>
</evidence>
<dbReference type="Proteomes" id="UP000256379">
    <property type="component" value="Unassembled WGS sequence"/>
</dbReference>
<comment type="similarity">
    <text evidence="1">In the C-terminal section; belongs to the transposase 35 family.</text>
</comment>